<dbReference type="PIRSF" id="PIRSF002122">
    <property type="entry name" value="RPS7p_RPS7a_RPS5e_RPS7o"/>
    <property type="match status" value="1"/>
</dbReference>
<gene>
    <name evidence="9" type="primary">rps7</name>
</gene>
<keyword evidence="9" id="KW-0496">Mitochondrion</keyword>
<evidence type="ECO:0000256" key="1">
    <source>
        <dbReference type="ARBA" id="ARBA00007151"/>
    </source>
</evidence>
<evidence type="ECO:0000256" key="4">
    <source>
        <dbReference type="ARBA" id="ARBA00022980"/>
    </source>
</evidence>
<keyword evidence="5 6" id="KW-0687">Ribonucleoprotein</keyword>
<dbReference type="Gene3D" id="1.10.455.10">
    <property type="entry name" value="Ribosomal protein S7 domain"/>
    <property type="match status" value="1"/>
</dbReference>
<geneLocation type="mitochondrion" evidence="9"/>
<dbReference type="InterPro" id="IPR020606">
    <property type="entry name" value="Ribosomal_uS7_CS"/>
</dbReference>
<dbReference type="EMBL" id="KC353353">
    <property type="protein sequence ID" value="AGH24041.1"/>
    <property type="molecule type" value="Genomic_DNA"/>
</dbReference>
<accession>M4Q9J7</accession>
<dbReference type="InterPro" id="IPR000235">
    <property type="entry name" value="Ribosomal_uS7"/>
</dbReference>
<sequence length="157" mass="18268">MSRKTRIYKHKRVSTSYLSENEVLGKFINCMMYDGKKSVAERILFDCFALIKKDTHLQPMEVFKSAVDNVTPVVHVMSIRIAGSNYQVPMEVPPHKQITLAIRWIIESARNRTEHTMVERLCKELVEASKNTGKSIEKKQTVHKMAEANRAYAHYRW</sequence>
<evidence type="ECO:0000313" key="9">
    <source>
        <dbReference type="EMBL" id="AGH24041.1"/>
    </source>
</evidence>
<evidence type="ECO:0000256" key="2">
    <source>
        <dbReference type="ARBA" id="ARBA00022730"/>
    </source>
</evidence>
<dbReference type="GeneID" id="16029443"/>
<dbReference type="Pfam" id="PF00177">
    <property type="entry name" value="Ribosomal_S7"/>
    <property type="match status" value="1"/>
</dbReference>
<evidence type="ECO:0000256" key="7">
    <source>
        <dbReference type="RuleBase" id="RU003620"/>
    </source>
</evidence>
<keyword evidence="2 7" id="KW-0699">rRNA-binding</keyword>
<proteinExistence type="inferred from homology"/>
<keyword evidence="3 7" id="KW-0694">RNA-binding</keyword>
<dbReference type="GO" id="GO:0019843">
    <property type="term" value="F:rRNA binding"/>
    <property type="evidence" value="ECO:0007669"/>
    <property type="project" value="UniProtKB-KW"/>
</dbReference>
<reference evidence="9" key="1">
    <citation type="journal article" date="2004" name="RNA">
        <title>Mitochondrial 3' tRNA editing in the jakobid Seculamonas ecuadoriensis: a novel mechanism and implications for tRNA processing.</title>
        <authorList>
            <person name="Leigh J."/>
            <person name="Lang B.F."/>
        </authorList>
    </citation>
    <scope>NUCLEOTIDE SEQUENCE</scope>
    <source>
        <strain evidence="9">ATCC 50634</strain>
    </source>
</reference>
<dbReference type="InterPro" id="IPR023798">
    <property type="entry name" value="Ribosomal_uS7_dom"/>
</dbReference>
<dbReference type="HAMAP" id="MF_00480_B">
    <property type="entry name" value="Ribosomal_uS7_B"/>
    <property type="match status" value="1"/>
</dbReference>
<reference evidence="9" key="3">
    <citation type="journal article" date="2013" name="Genome Biol. Evol.">
        <title>Strikingly bacteria-like and gene-rich mitochondrial genomes throughout jakobid protists.</title>
        <authorList>
            <person name="Burger G."/>
            <person name="Gray M.W."/>
            <person name="Forget L."/>
            <person name="Lang B.F."/>
        </authorList>
    </citation>
    <scope>NUCLEOTIDE SEQUENCE</scope>
    <source>
        <strain evidence="9">ATCC 50634</strain>
    </source>
</reference>
<organism evidence="9">
    <name type="scientific">Histiona aroides</name>
    <name type="common">Flagellate</name>
    <dbReference type="NCBI Taxonomy" id="392300"/>
    <lineage>
        <taxon>Eukaryota</taxon>
        <taxon>Discoba</taxon>
        <taxon>Jakobida</taxon>
        <taxon>Histionina</taxon>
        <taxon>Histionidae</taxon>
        <taxon>Histiona</taxon>
    </lineage>
</organism>
<dbReference type="SUPFAM" id="SSF47973">
    <property type="entry name" value="Ribosomal protein S7"/>
    <property type="match status" value="1"/>
</dbReference>
<dbReference type="InterPro" id="IPR005717">
    <property type="entry name" value="Ribosomal_uS7_bac/org-type"/>
</dbReference>
<dbReference type="AlphaFoldDB" id="M4Q9J7"/>
<dbReference type="PANTHER" id="PTHR11205">
    <property type="entry name" value="RIBOSOMAL PROTEIN S7"/>
    <property type="match status" value="1"/>
</dbReference>
<dbReference type="GO" id="GO:0015935">
    <property type="term" value="C:small ribosomal subunit"/>
    <property type="evidence" value="ECO:0007669"/>
    <property type="project" value="InterPro"/>
</dbReference>
<feature type="domain" description="Small ribosomal subunit protein uS7" evidence="8">
    <location>
        <begin position="8"/>
        <end position="150"/>
    </location>
</feature>
<protein>
    <recommendedName>
        <fullName evidence="7">Ribosomal protein S7</fullName>
    </recommendedName>
</protein>
<evidence type="ECO:0000256" key="6">
    <source>
        <dbReference type="RuleBase" id="RU003619"/>
    </source>
</evidence>
<dbReference type="CDD" id="cd14869">
    <property type="entry name" value="uS7_Bacteria"/>
    <property type="match status" value="1"/>
</dbReference>
<keyword evidence="4 6" id="KW-0689">Ribosomal protein</keyword>
<dbReference type="PROSITE" id="PS00052">
    <property type="entry name" value="RIBOSOMAL_S7"/>
    <property type="match status" value="1"/>
</dbReference>
<comment type="similarity">
    <text evidence="1 6">Belongs to the universal ribosomal protein uS7 family.</text>
</comment>
<dbReference type="InterPro" id="IPR036823">
    <property type="entry name" value="Ribosomal_uS7_dom_sf"/>
</dbReference>
<dbReference type="GO" id="GO:0003735">
    <property type="term" value="F:structural constituent of ribosome"/>
    <property type="evidence" value="ECO:0007669"/>
    <property type="project" value="InterPro"/>
</dbReference>
<dbReference type="NCBIfam" id="TIGR01029">
    <property type="entry name" value="rpsG_bact"/>
    <property type="match status" value="1"/>
</dbReference>
<name>M4Q9J7_HISAR</name>
<evidence type="ECO:0000256" key="3">
    <source>
        <dbReference type="ARBA" id="ARBA00022884"/>
    </source>
</evidence>
<dbReference type="GO" id="GO:0006412">
    <property type="term" value="P:translation"/>
    <property type="evidence" value="ECO:0007669"/>
    <property type="project" value="InterPro"/>
</dbReference>
<evidence type="ECO:0000256" key="5">
    <source>
        <dbReference type="ARBA" id="ARBA00023274"/>
    </source>
</evidence>
<reference evidence="9" key="2">
    <citation type="journal article" date="2006" name="RNA">
        <title>Hybrid E. coli--Mitochondrial ribonuclease P RNAs are catalytically active.</title>
        <authorList>
            <person name="Seif E."/>
            <person name="Cadieux A."/>
            <person name="Lang B.F."/>
        </authorList>
    </citation>
    <scope>NUCLEOTIDE SEQUENCE</scope>
    <source>
        <strain evidence="9">ATCC 50634</strain>
    </source>
</reference>
<evidence type="ECO:0000259" key="8">
    <source>
        <dbReference type="Pfam" id="PF00177"/>
    </source>
</evidence>
<dbReference type="RefSeq" id="YP_007890547.1">
    <property type="nucleotide sequence ID" value="NC_021125.1"/>
</dbReference>